<dbReference type="EMBL" id="BORR01000008">
    <property type="protein sequence ID" value="GIO37734.1"/>
    <property type="molecule type" value="Genomic_DNA"/>
</dbReference>
<keyword evidence="1" id="KW-0472">Membrane</keyword>
<organism evidence="2 3">
    <name type="scientific">Paenibacillus antibioticophila</name>
    <dbReference type="NCBI Taxonomy" id="1274374"/>
    <lineage>
        <taxon>Bacteria</taxon>
        <taxon>Bacillati</taxon>
        <taxon>Bacillota</taxon>
        <taxon>Bacilli</taxon>
        <taxon>Bacillales</taxon>
        <taxon>Paenibacillaceae</taxon>
        <taxon>Paenibacillus</taxon>
    </lineage>
</organism>
<feature type="transmembrane region" description="Helical" evidence="1">
    <location>
        <begin position="42"/>
        <end position="60"/>
    </location>
</feature>
<dbReference type="AlphaFoldDB" id="A0A920CHZ2"/>
<dbReference type="RefSeq" id="WP_212939966.1">
    <property type="nucleotide sequence ID" value="NZ_BORR01000008.1"/>
</dbReference>
<comment type="caution">
    <text evidence="2">The sequence shown here is derived from an EMBL/GenBank/DDBJ whole genome shotgun (WGS) entry which is preliminary data.</text>
</comment>
<keyword evidence="3" id="KW-1185">Reference proteome</keyword>
<keyword evidence="1" id="KW-0812">Transmembrane</keyword>
<gene>
    <name evidence="2" type="ORF">J41TS12_25950</name>
</gene>
<keyword evidence="1" id="KW-1133">Transmembrane helix</keyword>
<evidence type="ECO:0000256" key="1">
    <source>
        <dbReference type="SAM" id="Phobius"/>
    </source>
</evidence>
<dbReference type="Proteomes" id="UP000681162">
    <property type="component" value="Unassembled WGS sequence"/>
</dbReference>
<feature type="transmembrane region" description="Helical" evidence="1">
    <location>
        <begin position="113"/>
        <end position="136"/>
    </location>
</feature>
<protein>
    <submittedName>
        <fullName evidence="2">Uncharacterized protein</fullName>
    </submittedName>
</protein>
<accession>A0A920CHZ2</accession>
<evidence type="ECO:0000313" key="2">
    <source>
        <dbReference type="EMBL" id="GIO37734.1"/>
    </source>
</evidence>
<feature type="transmembrane region" description="Helical" evidence="1">
    <location>
        <begin position="72"/>
        <end position="93"/>
    </location>
</feature>
<evidence type="ECO:0000313" key="3">
    <source>
        <dbReference type="Proteomes" id="UP000681162"/>
    </source>
</evidence>
<feature type="transmembrane region" description="Helical" evidence="1">
    <location>
        <begin position="12"/>
        <end position="36"/>
    </location>
</feature>
<reference evidence="2 3" key="1">
    <citation type="submission" date="2021-03" db="EMBL/GenBank/DDBJ databases">
        <title>Antimicrobial resistance genes in bacteria isolated from Japanese honey, and their potential for conferring macrolide and lincosamide resistance in the American foulbrood pathogen Paenibacillus larvae.</title>
        <authorList>
            <person name="Okamoto M."/>
            <person name="Kumagai M."/>
            <person name="Kanamori H."/>
            <person name="Takamatsu D."/>
        </authorList>
    </citation>
    <scope>NUCLEOTIDE SEQUENCE [LARGE SCALE GENOMIC DNA]</scope>
    <source>
        <strain evidence="2 3">J41TS12</strain>
    </source>
</reference>
<name>A0A920CHZ2_9BACL</name>
<sequence length="143" mass="15089">MMKSLTRSGKMICIAAITALAGLILYIVTSTTGYLAGSALDPLPIIFSVVAILMACGLLIASSKLNPLLNDLLVVASTVLIIVSFAIFVLARVRLAADIYFIPVNYPKAEEVALNISAAGFVCYLISIIAMIIAAFSGKIKHN</sequence>
<proteinExistence type="predicted"/>